<keyword evidence="5 11" id="KW-0378">Hydrolase</keyword>
<dbReference type="InterPro" id="IPR040498">
    <property type="entry name" value="PriA_CRR"/>
</dbReference>
<evidence type="ECO:0000256" key="1">
    <source>
        <dbReference type="ARBA" id="ARBA00022515"/>
    </source>
</evidence>
<keyword evidence="4 11" id="KW-0547">Nucleotide-binding</keyword>
<dbReference type="InterPro" id="IPR042115">
    <property type="entry name" value="PriA_3primeBD_sf"/>
</dbReference>
<comment type="catalytic activity">
    <reaction evidence="11">
        <text>ATP + H2O = ADP + phosphate + H(+)</text>
        <dbReference type="Rhea" id="RHEA:13065"/>
        <dbReference type="ChEBI" id="CHEBI:15377"/>
        <dbReference type="ChEBI" id="CHEBI:15378"/>
        <dbReference type="ChEBI" id="CHEBI:30616"/>
        <dbReference type="ChEBI" id="CHEBI:43474"/>
        <dbReference type="ChEBI" id="CHEBI:456216"/>
        <dbReference type="EC" id="5.6.2.4"/>
    </reaction>
</comment>
<keyword evidence="3 11" id="KW-0479">Metal-binding</keyword>
<dbReference type="PROSITE" id="PS51192">
    <property type="entry name" value="HELICASE_ATP_BIND_1"/>
    <property type="match status" value="1"/>
</dbReference>
<dbReference type="EMBL" id="JAGFNY010000032">
    <property type="protein sequence ID" value="MBW7570841.1"/>
    <property type="molecule type" value="Genomic_DNA"/>
</dbReference>
<dbReference type="HAMAP" id="MF_00983">
    <property type="entry name" value="PriA"/>
    <property type="match status" value="1"/>
</dbReference>
<evidence type="ECO:0000256" key="5">
    <source>
        <dbReference type="ARBA" id="ARBA00022801"/>
    </source>
</evidence>
<dbReference type="CDD" id="cd17929">
    <property type="entry name" value="DEXHc_priA"/>
    <property type="match status" value="1"/>
</dbReference>
<reference evidence="14 15" key="1">
    <citation type="submission" date="2021-03" db="EMBL/GenBank/DDBJ databases">
        <title>Succinivibrio sp. nov. isolated from feces of cow.</title>
        <authorList>
            <person name="Choi J.-Y."/>
        </authorList>
    </citation>
    <scope>NUCLEOTIDE SEQUENCE [LARGE SCALE GENOMIC DNA]</scope>
    <source>
        <strain evidence="14 15">AGMB01872</strain>
    </source>
</reference>
<comment type="function">
    <text evidence="11">Initiates the restart of stalled replication forks, which reloads the replicative helicase on sites other than the origin of replication. Recognizes and binds to abandoned replication forks and remodels them to uncover a helicase loading site. Promotes assembly of the primosome at these replication forks.</text>
</comment>
<accession>A0ABS7DJW8</accession>
<keyword evidence="6 11" id="KW-0347">Helicase</keyword>
<feature type="binding site" evidence="11">
    <location>
        <position position="442"/>
    </location>
    <ligand>
        <name>Zn(2+)</name>
        <dbReference type="ChEBI" id="CHEBI:29105"/>
        <label>1</label>
    </ligand>
</feature>
<feature type="binding site" evidence="11">
    <location>
        <position position="466"/>
    </location>
    <ligand>
        <name>Zn(2+)</name>
        <dbReference type="ChEBI" id="CHEBI:29105"/>
        <label>2</label>
    </ligand>
</feature>
<evidence type="ECO:0000256" key="3">
    <source>
        <dbReference type="ARBA" id="ARBA00022723"/>
    </source>
</evidence>
<evidence type="ECO:0000256" key="7">
    <source>
        <dbReference type="ARBA" id="ARBA00022833"/>
    </source>
</evidence>
<evidence type="ECO:0000313" key="15">
    <source>
        <dbReference type="Proteomes" id="UP000731465"/>
    </source>
</evidence>
<keyword evidence="7 11" id="KW-0862">Zinc</keyword>
<dbReference type="Pfam" id="PF00271">
    <property type="entry name" value="Helicase_C"/>
    <property type="match status" value="1"/>
</dbReference>
<keyword evidence="8 11" id="KW-0067">ATP-binding</keyword>
<comment type="cofactor">
    <cofactor evidence="11">
        <name>Zn(2+)</name>
        <dbReference type="ChEBI" id="CHEBI:29105"/>
    </cofactor>
    <text evidence="11">Binds 2 zinc ions per subunit.</text>
</comment>
<dbReference type="Pfam" id="PF18074">
    <property type="entry name" value="PriA_C"/>
    <property type="match status" value="1"/>
</dbReference>
<dbReference type="InterPro" id="IPR027417">
    <property type="entry name" value="P-loop_NTPase"/>
</dbReference>
<dbReference type="InterPro" id="IPR011545">
    <property type="entry name" value="DEAD/DEAH_box_helicase_dom"/>
</dbReference>
<dbReference type="InterPro" id="IPR041222">
    <property type="entry name" value="PriA_3primeBD"/>
</dbReference>
<name>A0ABS7DJW8_9GAMM</name>
<dbReference type="InterPro" id="IPR041236">
    <property type="entry name" value="PriA_C"/>
</dbReference>
<feature type="binding site" evidence="11">
    <location>
        <position position="469"/>
    </location>
    <ligand>
        <name>Zn(2+)</name>
        <dbReference type="ChEBI" id="CHEBI:29105"/>
        <label>2</label>
    </ligand>
</feature>
<dbReference type="PANTHER" id="PTHR30580">
    <property type="entry name" value="PRIMOSOMAL PROTEIN N"/>
    <property type="match status" value="1"/>
</dbReference>
<evidence type="ECO:0000259" key="12">
    <source>
        <dbReference type="PROSITE" id="PS51192"/>
    </source>
</evidence>
<keyword evidence="2 11" id="KW-0235">DNA replication</keyword>
<keyword evidence="1 11" id="KW-0639">Primosome</keyword>
<evidence type="ECO:0000256" key="11">
    <source>
        <dbReference type="HAMAP-Rule" id="MF_00983"/>
    </source>
</evidence>
<comment type="caution">
    <text evidence="14">The sequence shown here is derived from an EMBL/GenBank/DDBJ whole genome shotgun (WGS) entry which is preliminary data.</text>
</comment>
<feature type="domain" description="Helicase C-terminal" evidence="13">
    <location>
        <begin position="450"/>
        <end position="628"/>
    </location>
</feature>
<feature type="binding site" evidence="11">
    <location>
        <position position="448"/>
    </location>
    <ligand>
        <name>Zn(2+)</name>
        <dbReference type="ChEBI" id="CHEBI:29105"/>
        <label>2</label>
    </ligand>
</feature>
<dbReference type="RefSeq" id="WP_219938066.1">
    <property type="nucleotide sequence ID" value="NZ_JAGFNY010000032.1"/>
</dbReference>
<sequence length="738" mass="83642">MTSTIVNVALNRPLFKEFAYVINKEISDSHIGCRVKVNFANSTMIGVITKVGVKNNSSIKLKEATLIDEQSFITDDVIKMLEFGSNYYQYPLGQCFNVALPKLLREGGAFSYEKIPALQLCCNIDGEILKKIKSDDQKRILDLLKTGPIQRKELRERGFLSSTENALIKKKLVEIINIEKKENEAFSTENILKETPPQANTEQLSAIYTVQKNSDFKVFLINGITGSGKTEVYLRIIEDVLKKGKSVLVLVPEISLTPQTFDRFYRRFNVPVSSVHSALSDRERLDSYIDMATGNSGILIGTRTAVFTPIKNLGLIVIDEEHDSSFKQNDTFRYHARTLAIMRAKINNCPVILGSATPSLETLFNCYKGLYSRIDLKYRAGGASYPDFELIDLTKEPVTEGLNKGLSQTLEDRIGEETAKGDQVLLFLNRRGYAHHLVCHLCGHVFTCPNCDNILTVHKTNHRLQCHICDTIFTAPEKCPVCENTQLFEQGFGTEQVNDYLKDRYPDVGIERIDRDSVTTKNQLEIRLNRVRDGKSLIMLGTQMLAKGHDFPNVTMVAMLDIDSSLFCDDFRAMENTAQLLTQVAGRAGRGTKKGKVIIQTHHIDNELINDLINPQCSYIDIANKLLETRKKLSLPPYSYQAFILCNSSIRNKAFNFLSNLSDKIKTFKDNYSNLVITPVMSDKMEKIQNRFHFHILVTCTDRNELRKFLTQVRNTVEEQTVPNDIRFAIEVDPIAMY</sequence>
<evidence type="ECO:0000256" key="4">
    <source>
        <dbReference type="ARBA" id="ARBA00022741"/>
    </source>
</evidence>
<dbReference type="SMART" id="SM00487">
    <property type="entry name" value="DEXDc"/>
    <property type="match status" value="1"/>
</dbReference>
<feature type="binding site" evidence="11">
    <location>
        <position position="451"/>
    </location>
    <ligand>
        <name>Zn(2+)</name>
        <dbReference type="ChEBI" id="CHEBI:29105"/>
        <label>2</label>
    </ligand>
</feature>
<evidence type="ECO:0000259" key="13">
    <source>
        <dbReference type="PROSITE" id="PS51194"/>
    </source>
</evidence>
<dbReference type="Pfam" id="PF00270">
    <property type="entry name" value="DEAD"/>
    <property type="match status" value="1"/>
</dbReference>
<organism evidence="14 15">
    <name type="scientific">Succinivibrio faecicola</name>
    <dbReference type="NCBI Taxonomy" id="2820300"/>
    <lineage>
        <taxon>Bacteria</taxon>
        <taxon>Pseudomonadati</taxon>
        <taxon>Pseudomonadota</taxon>
        <taxon>Gammaproteobacteria</taxon>
        <taxon>Aeromonadales</taxon>
        <taxon>Succinivibrionaceae</taxon>
        <taxon>Succinivibrio</taxon>
    </lineage>
</organism>
<dbReference type="PROSITE" id="PS51194">
    <property type="entry name" value="HELICASE_CTER"/>
    <property type="match status" value="1"/>
</dbReference>
<dbReference type="Proteomes" id="UP000731465">
    <property type="component" value="Unassembled WGS sequence"/>
</dbReference>
<dbReference type="SMART" id="SM00490">
    <property type="entry name" value="HELICc"/>
    <property type="match status" value="1"/>
</dbReference>
<dbReference type="InterPro" id="IPR014001">
    <property type="entry name" value="Helicase_ATP-bd"/>
</dbReference>
<feature type="binding site" evidence="11">
    <location>
        <position position="439"/>
    </location>
    <ligand>
        <name>Zn(2+)</name>
        <dbReference type="ChEBI" id="CHEBI:29105"/>
        <label>1</label>
    </ligand>
</feature>
<dbReference type="NCBIfam" id="TIGR00595">
    <property type="entry name" value="priA"/>
    <property type="match status" value="1"/>
</dbReference>
<evidence type="ECO:0000256" key="9">
    <source>
        <dbReference type="ARBA" id="ARBA00023125"/>
    </source>
</evidence>
<evidence type="ECO:0000256" key="2">
    <source>
        <dbReference type="ARBA" id="ARBA00022705"/>
    </source>
</evidence>
<dbReference type="Gene3D" id="3.40.50.300">
    <property type="entry name" value="P-loop containing nucleotide triphosphate hydrolases"/>
    <property type="match status" value="2"/>
</dbReference>
<keyword evidence="9 11" id="KW-0238">DNA-binding</keyword>
<dbReference type="SUPFAM" id="SSF52540">
    <property type="entry name" value="P-loop containing nucleoside triphosphate hydrolases"/>
    <property type="match status" value="1"/>
</dbReference>
<dbReference type="InterPro" id="IPR001650">
    <property type="entry name" value="Helicase_C-like"/>
</dbReference>
<evidence type="ECO:0000256" key="10">
    <source>
        <dbReference type="ARBA" id="ARBA00023235"/>
    </source>
</evidence>
<protein>
    <recommendedName>
        <fullName evidence="11">Replication restart protein PriA</fullName>
    </recommendedName>
    <alternativeName>
        <fullName evidence="11">ATP-dependent DNA helicase PriA</fullName>
        <ecNumber evidence="11">5.6.2.4</ecNumber>
    </alternativeName>
    <alternativeName>
        <fullName evidence="11">DNA 3'-5' helicase PriA</fullName>
    </alternativeName>
</protein>
<evidence type="ECO:0000313" key="14">
    <source>
        <dbReference type="EMBL" id="MBW7570841.1"/>
    </source>
</evidence>
<evidence type="ECO:0000256" key="6">
    <source>
        <dbReference type="ARBA" id="ARBA00022806"/>
    </source>
</evidence>
<dbReference type="Pfam" id="PF17764">
    <property type="entry name" value="PriA_3primeBD"/>
    <property type="match status" value="1"/>
</dbReference>
<keyword evidence="10 11" id="KW-0413">Isomerase</keyword>
<proteinExistence type="inferred from homology"/>
<feature type="domain" description="Helicase ATP-binding" evidence="12">
    <location>
        <begin position="210"/>
        <end position="376"/>
    </location>
</feature>
<comment type="catalytic activity">
    <reaction evidence="11">
        <text>Couples ATP hydrolysis with the unwinding of duplex DNA by translocating in the 3'-5' direction.</text>
        <dbReference type="EC" id="5.6.2.4"/>
    </reaction>
</comment>
<gene>
    <name evidence="11 14" type="primary">priA</name>
    <name evidence="14" type="ORF">J5V48_08040</name>
</gene>
<keyword evidence="15" id="KW-1185">Reference proteome</keyword>
<comment type="subunit">
    <text evidence="11">Component of the replication restart primosome.</text>
</comment>
<dbReference type="Gene3D" id="3.40.1440.60">
    <property type="entry name" value="PriA, 3(prime) DNA-binding domain"/>
    <property type="match status" value="1"/>
</dbReference>
<comment type="similarity">
    <text evidence="11">Belongs to the helicase family. PriA subfamily.</text>
</comment>
<feature type="binding site" evidence="11">
    <location>
        <position position="479"/>
    </location>
    <ligand>
        <name>Zn(2+)</name>
        <dbReference type="ChEBI" id="CHEBI:29105"/>
        <label>1</label>
    </ligand>
</feature>
<dbReference type="Pfam" id="PF18319">
    <property type="entry name" value="Zn_ribbon_PriA"/>
    <property type="match status" value="1"/>
</dbReference>
<feature type="binding site" evidence="11">
    <location>
        <position position="482"/>
    </location>
    <ligand>
        <name>Zn(2+)</name>
        <dbReference type="ChEBI" id="CHEBI:29105"/>
        <label>1</label>
    </ligand>
</feature>
<dbReference type="EC" id="5.6.2.4" evidence="11"/>
<evidence type="ECO:0000256" key="8">
    <source>
        <dbReference type="ARBA" id="ARBA00022840"/>
    </source>
</evidence>
<dbReference type="InterPro" id="IPR005259">
    <property type="entry name" value="PriA"/>
</dbReference>
<dbReference type="PANTHER" id="PTHR30580:SF0">
    <property type="entry name" value="PRIMOSOMAL PROTEIN N"/>
    <property type="match status" value="1"/>
</dbReference>